<proteinExistence type="predicted"/>
<comment type="caution">
    <text evidence="3">The sequence shown here is derived from an EMBL/GenBank/DDBJ whole genome shotgun (WGS) entry which is preliminary data.</text>
</comment>
<dbReference type="AlphaFoldDB" id="A0A2G8SY27"/>
<reference evidence="3 4" key="1">
    <citation type="submission" date="2017-10" db="EMBL/GenBank/DDBJ databases">
        <title>Massilia psychrophilum sp. nov., a novel purple-pigmented bacterium isolated from Tianshan glacier, Xinjiang Municipality, China.</title>
        <authorList>
            <person name="Wang H."/>
        </authorList>
    </citation>
    <scope>NUCLEOTIDE SEQUENCE [LARGE SCALE GENOMIC DNA]</scope>
    <source>
        <strain evidence="3 4">JCM 30813</strain>
    </source>
</reference>
<evidence type="ECO:0000256" key="1">
    <source>
        <dbReference type="SAM" id="MobiDB-lite"/>
    </source>
</evidence>
<keyword evidence="2" id="KW-0732">Signal</keyword>
<dbReference type="RefSeq" id="WP_099917070.1">
    <property type="nucleotide sequence ID" value="NZ_BMHS01000017.1"/>
</dbReference>
<feature type="signal peptide" evidence="2">
    <location>
        <begin position="1"/>
        <end position="20"/>
    </location>
</feature>
<evidence type="ECO:0008006" key="5">
    <source>
        <dbReference type="Google" id="ProtNLM"/>
    </source>
</evidence>
<protein>
    <recommendedName>
        <fullName evidence="5">Pilus assembly protein</fullName>
    </recommendedName>
</protein>
<feature type="region of interest" description="Disordered" evidence="1">
    <location>
        <begin position="67"/>
        <end position="100"/>
    </location>
</feature>
<dbReference type="PROSITE" id="PS51257">
    <property type="entry name" value="PROKAR_LIPOPROTEIN"/>
    <property type="match status" value="1"/>
</dbReference>
<feature type="chain" id="PRO_5013654737" description="Pilus assembly protein" evidence="2">
    <location>
        <begin position="21"/>
        <end position="100"/>
    </location>
</feature>
<evidence type="ECO:0000313" key="4">
    <source>
        <dbReference type="Proteomes" id="UP000228593"/>
    </source>
</evidence>
<dbReference type="EMBL" id="PDOB01000031">
    <property type="protein sequence ID" value="PIL38654.1"/>
    <property type="molecule type" value="Genomic_DNA"/>
</dbReference>
<name>A0A2G8SY27_9BURK</name>
<sequence>MNKSSYCAVLAALAMLAGCAATPNYDKHFGDAVRQSRAAMTVNPKASANRDPVAGLDGQAAAQAMARYQDSFKAPPPPVPLISLSSSSSSSAGAGAGEAK</sequence>
<dbReference type="Proteomes" id="UP000228593">
    <property type="component" value="Unassembled WGS sequence"/>
</dbReference>
<gene>
    <name evidence="3" type="ORF">CR103_16615</name>
</gene>
<evidence type="ECO:0000313" key="3">
    <source>
        <dbReference type="EMBL" id="PIL38654.1"/>
    </source>
</evidence>
<keyword evidence="4" id="KW-1185">Reference proteome</keyword>
<accession>A0A2G8SY27</accession>
<organism evidence="3 4">
    <name type="scientific">Massilia psychrophila</name>
    <dbReference type="NCBI Taxonomy" id="1603353"/>
    <lineage>
        <taxon>Bacteria</taxon>
        <taxon>Pseudomonadati</taxon>
        <taxon>Pseudomonadota</taxon>
        <taxon>Betaproteobacteria</taxon>
        <taxon>Burkholderiales</taxon>
        <taxon>Oxalobacteraceae</taxon>
        <taxon>Telluria group</taxon>
        <taxon>Massilia</taxon>
    </lineage>
</organism>
<evidence type="ECO:0000256" key="2">
    <source>
        <dbReference type="SAM" id="SignalP"/>
    </source>
</evidence>
<dbReference type="OrthoDB" id="8537668at2"/>